<dbReference type="InterPro" id="IPR006264">
    <property type="entry name" value="EPSP_synthase"/>
</dbReference>
<comment type="catalytic activity">
    <reaction evidence="7">
        <text>3-phosphoshikimate + phosphoenolpyruvate = 5-O-(1-carboxyvinyl)-3-phosphoshikimate + phosphate</text>
        <dbReference type="Rhea" id="RHEA:21256"/>
        <dbReference type="ChEBI" id="CHEBI:43474"/>
        <dbReference type="ChEBI" id="CHEBI:57701"/>
        <dbReference type="ChEBI" id="CHEBI:58702"/>
        <dbReference type="ChEBI" id="CHEBI:145989"/>
        <dbReference type="EC" id="2.5.1.19"/>
    </reaction>
    <physiologicalReaction direction="left-to-right" evidence="7">
        <dbReference type="Rhea" id="RHEA:21257"/>
    </physiologicalReaction>
</comment>
<dbReference type="InterPro" id="IPR036968">
    <property type="entry name" value="Enolpyruvate_Tfrase_sf"/>
</dbReference>
<comment type="pathway">
    <text evidence="1 8">Metabolic intermediate biosynthesis; chorismate biosynthesis; chorismate from D-erythrose 4-phosphate and phosphoenolpyruvate: step 6/7.</text>
</comment>
<comment type="caution">
    <text evidence="8">Lacks conserved residue(s) required for the propagation of feature annotation.</text>
</comment>
<dbReference type="EMBL" id="FSRM01000001">
    <property type="protein sequence ID" value="SIN94047.1"/>
    <property type="molecule type" value="Genomic_DNA"/>
</dbReference>
<dbReference type="FunFam" id="3.65.10.10:FF:000004">
    <property type="entry name" value="3-phosphoshikimate 1-carboxyvinyltransferase"/>
    <property type="match status" value="1"/>
</dbReference>
<evidence type="ECO:0000256" key="7">
    <source>
        <dbReference type="ARBA" id="ARBA00044633"/>
    </source>
</evidence>
<feature type="binding site" evidence="8">
    <location>
        <position position="23"/>
    </location>
    <ligand>
        <name>3-phosphoshikimate</name>
        <dbReference type="ChEBI" id="CHEBI:145989"/>
    </ligand>
</feature>
<dbReference type="AlphaFoldDB" id="A0A1N6FFL7"/>
<proteinExistence type="inferred from homology"/>
<dbReference type="Gene3D" id="3.65.10.10">
    <property type="entry name" value="Enolpyruvate transferase domain"/>
    <property type="match status" value="2"/>
</dbReference>
<organism evidence="10 11">
    <name type="scientific">Paraburkholderia phenazinium</name>
    <dbReference type="NCBI Taxonomy" id="60549"/>
    <lineage>
        <taxon>Bacteria</taxon>
        <taxon>Pseudomonadati</taxon>
        <taxon>Pseudomonadota</taxon>
        <taxon>Betaproteobacteria</taxon>
        <taxon>Burkholderiales</taxon>
        <taxon>Burkholderiaceae</taxon>
        <taxon>Paraburkholderia</taxon>
    </lineage>
</organism>
<dbReference type="UniPathway" id="UPA00053">
    <property type="reaction ID" value="UER00089"/>
</dbReference>
<dbReference type="GO" id="GO:0009423">
    <property type="term" value="P:chorismate biosynthetic process"/>
    <property type="evidence" value="ECO:0007669"/>
    <property type="project" value="UniProtKB-UniRule"/>
</dbReference>
<feature type="binding site" evidence="8">
    <location>
        <position position="347"/>
    </location>
    <ligand>
        <name>3-phosphoshikimate</name>
        <dbReference type="ChEBI" id="CHEBI:145989"/>
    </ligand>
</feature>
<feature type="binding site" evidence="8">
    <location>
        <position position="170"/>
    </location>
    <ligand>
        <name>3-phosphoshikimate</name>
        <dbReference type="ChEBI" id="CHEBI:145989"/>
    </ligand>
</feature>
<dbReference type="CDD" id="cd01556">
    <property type="entry name" value="EPSP_synthase"/>
    <property type="match status" value="1"/>
</dbReference>
<feature type="active site" description="Proton acceptor" evidence="8">
    <location>
        <position position="320"/>
    </location>
</feature>
<evidence type="ECO:0000256" key="1">
    <source>
        <dbReference type="ARBA" id="ARBA00004811"/>
    </source>
</evidence>
<feature type="binding site" evidence="8">
    <location>
        <position position="169"/>
    </location>
    <ligand>
        <name>3-phosphoshikimate</name>
        <dbReference type="ChEBI" id="CHEBI:145989"/>
    </ligand>
</feature>
<dbReference type="GO" id="GO:0008652">
    <property type="term" value="P:amino acid biosynthetic process"/>
    <property type="evidence" value="ECO:0007669"/>
    <property type="project" value="UniProtKB-KW"/>
</dbReference>
<name>A0A1N6FFL7_9BURK</name>
<evidence type="ECO:0000256" key="8">
    <source>
        <dbReference type="HAMAP-Rule" id="MF_00210"/>
    </source>
</evidence>
<evidence type="ECO:0000259" key="9">
    <source>
        <dbReference type="Pfam" id="PF00275"/>
    </source>
</evidence>
<dbReference type="SUPFAM" id="SSF55205">
    <property type="entry name" value="EPT/RTPC-like"/>
    <property type="match status" value="1"/>
</dbReference>
<dbReference type="Pfam" id="PF00275">
    <property type="entry name" value="EPSP_synthase"/>
    <property type="match status" value="1"/>
</dbReference>
<dbReference type="GO" id="GO:0005737">
    <property type="term" value="C:cytoplasm"/>
    <property type="evidence" value="ECO:0007669"/>
    <property type="project" value="UniProtKB-SubCell"/>
</dbReference>
<dbReference type="InterPro" id="IPR023193">
    <property type="entry name" value="EPSP_synthase_CS"/>
</dbReference>
<dbReference type="PANTHER" id="PTHR21090">
    <property type="entry name" value="AROM/DEHYDROQUINATE SYNTHASE"/>
    <property type="match status" value="1"/>
</dbReference>
<feature type="binding site" evidence="8">
    <location>
        <position position="199"/>
    </location>
    <ligand>
        <name>3-phosphoshikimate</name>
        <dbReference type="ChEBI" id="CHEBI:145989"/>
    </ligand>
</feature>
<evidence type="ECO:0000256" key="5">
    <source>
        <dbReference type="ARBA" id="ARBA00022679"/>
    </source>
</evidence>
<dbReference type="GO" id="GO:0003866">
    <property type="term" value="F:3-phosphoshikimate 1-carboxyvinyltransferase activity"/>
    <property type="evidence" value="ECO:0007669"/>
    <property type="project" value="UniProtKB-UniRule"/>
</dbReference>
<feature type="binding site" evidence="8">
    <location>
        <position position="394"/>
    </location>
    <ligand>
        <name>phosphoenolpyruvate</name>
        <dbReference type="ChEBI" id="CHEBI:58702"/>
    </ligand>
</feature>
<comment type="similarity">
    <text evidence="2 8">Belongs to the EPSP synthase family.</text>
</comment>
<evidence type="ECO:0000256" key="3">
    <source>
        <dbReference type="ARBA" id="ARBA00022490"/>
    </source>
</evidence>
<keyword evidence="4 8" id="KW-0028">Amino-acid biosynthesis</keyword>
<keyword evidence="5 8" id="KW-0808">Transferase</keyword>
<dbReference type="EC" id="2.5.1.19" evidence="8"/>
<dbReference type="InterPro" id="IPR013792">
    <property type="entry name" value="RNA3'P_cycl/enolpyr_Trfase_a/b"/>
</dbReference>
<feature type="binding site" evidence="8">
    <location>
        <position position="93"/>
    </location>
    <ligand>
        <name>phosphoenolpyruvate</name>
        <dbReference type="ChEBI" id="CHEBI:58702"/>
    </ligand>
</feature>
<feature type="binding site" evidence="8">
    <location>
        <position position="320"/>
    </location>
    <ligand>
        <name>3-phosphoshikimate</name>
        <dbReference type="ChEBI" id="CHEBI:145989"/>
    </ligand>
</feature>
<evidence type="ECO:0000256" key="4">
    <source>
        <dbReference type="ARBA" id="ARBA00022605"/>
    </source>
</evidence>
<keyword evidence="6 8" id="KW-0057">Aromatic amino acid biosynthesis</keyword>
<comment type="subcellular location">
    <subcellularLocation>
        <location evidence="8">Cytoplasm</location>
    </subcellularLocation>
</comment>
<feature type="binding site" evidence="8">
    <location>
        <position position="419"/>
    </location>
    <ligand>
        <name>phosphoenolpyruvate</name>
        <dbReference type="ChEBI" id="CHEBI:58702"/>
    </ligand>
</feature>
<dbReference type="GO" id="GO:0009073">
    <property type="term" value="P:aromatic amino acid family biosynthetic process"/>
    <property type="evidence" value="ECO:0007669"/>
    <property type="project" value="UniProtKB-KW"/>
</dbReference>
<evidence type="ECO:0000256" key="2">
    <source>
        <dbReference type="ARBA" id="ARBA00009948"/>
    </source>
</evidence>
<protein>
    <recommendedName>
        <fullName evidence="8">3-phosphoshikimate 1-carboxyvinyltransferase</fullName>
        <ecNumber evidence="8">2.5.1.19</ecNumber>
    </recommendedName>
    <alternativeName>
        <fullName evidence="8">5-enolpyruvylshikimate-3-phosphate synthase</fullName>
        <shortName evidence="8">EPSP synthase</shortName>
        <shortName evidence="8">EPSPS</shortName>
    </alternativeName>
</protein>
<comment type="function">
    <text evidence="8">Catalyzes the transfer of the enolpyruvyl moiety of phosphoenolpyruvate (PEP) to the 5-hydroxyl of shikimate-3-phosphate (S3P) to produce enolpyruvyl shikimate-3-phosphate and inorganic phosphate.</text>
</comment>
<evidence type="ECO:0000256" key="6">
    <source>
        <dbReference type="ARBA" id="ARBA00023141"/>
    </source>
</evidence>
<comment type="subunit">
    <text evidence="8">Monomer.</text>
</comment>
<dbReference type="NCBIfam" id="TIGR01356">
    <property type="entry name" value="aroA"/>
    <property type="match status" value="1"/>
</dbReference>
<dbReference type="PIRSF" id="PIRSF000505">
    <property type="entry name" value="EPSPS"/>
    <property type="match status" value="1"/>
</dbReference>
<feature type="binding site" evidence="8">
    <location>
        <position position="168"/>
    </location>
    <ligand>
        <name>3-phosphoshikimate</name>
        <dbReference type="ChEBI" id="CHEBI:145989"/>
    </ligand>
</feature>
<dbReference type="HAMAP" id="MF_00210">
    <property type="entry name" value="EPSP_synth"/>
    <property type="match status" value="1"/>
</dbReference>
<sequence length="434" mass="46667">MEYLDLGPFSRASGTIRLPGSKSISNRVLLLSALAEGETTITNLLDSDDTRVMLDALEKLGVKLKREGDECVVTGTRGAFTAKTADLFLGNAGTAVRSLTAALAVNGGSYRIHGVPRMHERPIGDLVDGLRQIGARIDYEGDEGFPPLRIREGQIAVDAPIRVRGDVSSQFLTGLLMTLPLLRTESGVTVIQVDGELISKPYVEITLKLMERFGIKVERHGWHQFTVPAGQRYQSPGKIMVEGDASSASYFLAAGALGGGPLRVEGVGRASIQGDVGFADALIRMGANMSMGDDWIEVRGVGHDHGKLEPIDMDCNLIPDAAMTIAVAALFADGTTTLRNIASWRVKETDRLAAMATELRKVGAKVVEGEDYIAVTPPEQLTPNAAIDTYDDHRMAMCFSLVSLGGVPVRINDPKCVAKTVPDYFERFTALAQP</sequence>
<feature type="binding site" evidence="8">
    <location>
        <position position="170"/>
    </location>
    <ligand>
        <name>phosphoenolpyruvate</name>
        <dbReference type="ChEBI" id="CHEBI:58702"/>
    </ligand>
</feature>
<reference evidence="10 11" key="1">
    <citation type="submission" date="2016-11" db="EMBL/GenBank/DDBJ databases">
        <authorList>
            <person name="Jaros S."/>
            <person name="Januszkiewicz K."/>
            <person name="Wedrychowicz H."/>
        </authorList>
    </citation>
    <scope>NUCLEOTIDE SEQUENCE [LARGE SCALE GENOMIC DNA]</scope>
    <source>
        <strain evidence="10 11">GAS86</strain>
    </source>
</reference>
<dbReference type="PROSITE" id="PS00885">
    <property type="entry name" value="EPSP_SYNTHASE_2"/>
    <property type="match status" value="1"/>
</dbReference>
<keyword evidence="3 8" id="KW-0963">Cytoplasm</keyword>
<dbReference type="FunFam" id="3.65.10.10:FF:000003">
    <property type="entry name" value="3-phosphoshikimate 1-carboxyvinyltransferase"/>
    <property type="match status" value="1"/>
</dbReference>
<dbReference type="Proteomes" id="UP000184693">
    <property type="component" value="Unassembled WGS sequence"/>
</dbReference>
<dbReference type="PROSITE" id="PS00104">
    <property type="entry name" value="EPSP_SYNTHASE_1"/>
    <property type="match status" value="1"/>
</dbReference>
<gene>
    <name evidence="8" type="primary">aroA</name>
    <name evidence="10" type="ORF">SAMN05444168_1529</name>
</gene>
<dbReference type="OrthoDB" id="9809920at2"/>
<feature type="binding site" evidence="8">
    <location>
        <position position="351"/>
    </location>
    <ligand>
        <name>phosphoenolpyruvate</name>
        <dbReference type="ChEBI" id="CHEBI:58702"/>
    </ligand>
</feature>
<feature type="domain" description="Enolpyruvate transferase" evidence="9">
    <location>
        <begin position="10"/>
        <end position="427"/>
    </location>
</feature>
<dbReference type="RefSeq" id="WP_074263723.1">
    <property type="nucleotide sequence ID" value="NZ_FSRM01000001.1"/>
</dbReference>
<dbReference type="InterPro" id="IPR001986">
    <property type="entry name" value="Enolpyruvate_Tfrase_dom"/>
</dbReference>
<feature type="binding site" evidence="8">
    <location>
        <position position="22"/>
    </location>
    <ligand>
        <name>3-phosphoshikimate</name>
        <dbReference type="ChEBI" id="CHEBI:145989"/>
    </ligand>
</feature>
<dbReference type="PANTHER" id="PTHR21090:SF5">
    <property type="entry name" value="PENTAFUNCTIONAL AROM POLYPEPTIDE"/>
    <property type="match status" value="1"/>
</dbReference>
<evidence type="ECO:0000313" key="10">
    <source>
        <dbReference type="EMBL" id="SIN94047.1"/>
    </source>
</evidence>
<evidence type="ECO:0000313" key="11">
    <source>
        <dbReference type="Proteomes" id="UP000184693"/>
    </source>
</evidence>
<accession>A0A1N6FFL7</accession>
<feature type="binding site" evidence="8">
    <location>
        <position position="121"/>
    </location>
    <ligand>
        <name>phosphoenolpyruvate</name>
        <dbReference type="ChEBI" id="CHEBI:58702"/>
    </ligand>
</feature>
<feature type="binding site" evidence="8">
    <location>
        <position position="27"/>
    </location>
    <ligand>
        <name>3-phosphoshikimate</name>
        <dbReference type="ChEBI" id="CHEBI:145989"/>
    </ligand>
</feature>
<feature type="binding site" evidence="8">
    <location>
        <position position="22"/>
    </location>
    <ligand>
        <name>phosphoenolpyruvate</name>
        <dbReference type="ChEBI" id="CHEBI:58702"/>
    </ligand>
</feature>